<reference evidence="2" key="1">
    <citation type="journal article" date="2014" name="Environ. Microbiol.">
        <title>Comparative genomics of the marine bacterial genus Glaciecola reveals the high degree of genomic diversity and genomic characteristic for cold adaptation.</title>
        <authorList>
            <person name="Qin Q.L."/>
            <person name="Xie B.B."/>
            <person name="Yu Y."/>
            <person name="Shu Y.L."/>
            <person name="Rong J.C."/>
            <person name="Zhang Y.J."/>
            <person name="Zhao D.L."/>
            <person name="Chen X.L."/>
            <person name="Zhang X.Y."/>
            <person name="Chen B."/>
            <person name="Zhou B.C."/>
            <person name="Zhang Y.Z."/>
        </authorList>
    </citation>
    <scope>NUCLEOTIDE SEQUENCE [LARGE SCALE GENOMIC DNA]</scope>
    <source>
        <strain evidence="2">ACAM 615</strain>
    </source>
</reference>
<evidence type="ECO:0000313" key="2">
    <source>
        <dbReference type="Proteomes" id="UP000006251"/>
    </source>
</evidence>
<protein>
    <submittedName>
        <fullName evidence="1">Uncharacterized protein</fullName>
    </submittedName>
</protein>
<proteinExistence type="predicted"/>
<dbReference type="EMBL" id="BAEQ01000023">
    <property type="protein sequence ID" value="GAC28156.1"/>
    <property type="molecule type" value="Genomic_DNA"/>
</dbReference>
<name>K6YVW6_9ALTE</name>
<keyword evidence="2" id="KW-1185">Reference proteome</keyword>
<accession>K6YVW6</accession>
<comment type="caution">
    <text evidence="1">The sequence shown here is derived from an EMBL/GenBank/DDBJ whole genome shotgun (WGS) entry which is preliminary data.</text>
</comment>
<evidence type="ECO:0000313" key="1">
    <source>
        <dbReference type="EMBL" id="GAC28156.1"/>
    </source>
</evidence>
<dbReference type="Proteomes" id="UP000006251">
    <property type="component" value="Unassembled WGS sequence"/>
</dbReference>
<sequence>MLNYPLGVAPVCLITINTANVPKKHCSRCSMLLGINE</sequence>
<gene>
    <name evidence="1" type="ORF">GPAL_1283</name>
</gene>
<organism evidence="1 2">
    <name type="scientific">Brumicola pallidula DSM 14239 = ACAM 615</name>
    <dbReference type="NCBI Taxonomy" id="1121922"/>
    <lineage>
        <taxon>Bacteria</taxon>
        <taxon>Pseudomonadati</taxon>
        <taxon>Pseudomonadota</taxon>
        <taxon>Gammaproteobacteria</taxon>
        <taxon>Alteromonadales</taxon>
        <taxon>Alteromonadaceae</taxon>
        <taxon>Brumicola</taxon>
    </lineage>
</organism>
<dbReference type="AlphaFoldDB" id="K6YVW6"/>